<dbReference type="InterPro" id="IPR043129">
    <property type="entry name" value="ATPase_NBD"/>
</dbReference>
<evidence type="ECO:0000313" key="1">
    <source>
        <dbReference type="EMBL" id="BBU81089.1"/>
    </source>
</evidence>
<reference evidence="1 2" key="1">
    <citation type="submission" date="2020-01" db="EMBL/GenBank/DDBJ databases">
        <title>Dynamics of blaIMP-6 dissemination in carbapenem resistant Enterobacteriacea isolated from regional surveillance in Osaka, Japan.</title>
        <authorList>
            <person name="Abe R."/>
            <person name="Akeda Y."/>
            <person name="Sugawara Y."/>
            <person name="Yamamoto N."/>
            <person name="Tomono K."/>
            <person name="Takeuchi D."/>
            <person name="Kawahara R."/>
            <person name="Hamada S."/>
        </authorList>
    </citation>
    <scope>NUCLEOTIDE SEQUENCE [LARGE SCALE GENOMIC DNA]</scope>
    <source>
        <strain evidence="1 2">E300</strain>
    </source>
</reference>
<dbReference type="Pfam" id="PF00480">
    <property type="entry name" value="ROK"/>
    <property type="match status" value="1"/>
</dbReference>
<organism evidence="1 2">
    <name type="scientific">Escherichia coli</name>
    <dbReference type="NCBI Taxonomy" id="562"/>
    <lineage>
        <taxon>Bacteria</taxon>
        <taxon>Pseudomonadati</taxon>
        <taxon>Pseudomonadota</taxon>
        <taxon>Gammaproteobacteria</taxon>
        <taxon>Enterobacterales</taxon>
        <taxon>Enterobacteriaceae</taxon>
        <taxon>Escherichia</taxon>
    </lineage>
</organism>
<evidence type="ECO:0008006" key="3">
    <source>
        <dbReference type="Google" id="ProtNLM"/>
    </source>
</evidence>
<proteinExistence type="predicted"/>
<dbReference type="SUPFAM" id="SSF53067">
    <property type="entry name" value="Actin-like ATPase domain"/>
    <property type="match status" value="1"/>
</dbReference>
<protein>
    <recommendedName>
        <fullName evidence="3">ROK family protein</fullName>
    </recommendedName>
</protein>
<sequence length="126" mass="13909">MDVVVGDALKRFHLVGPSWGQQKIKLAGYSTKYIFELARQGYKEAEFLTERSASTIAELIVSLKLLLDCQVVVVGGSVGLADGYVQKVSKHLSIYSEICNVMLFPAYFRSDSGLIGATLWDRDCIT</sequence>
<gene>
    <name evidence="1" type="ORF">EIMP300_24890</name>
</gene>
<dbReference type="EMBL" id="AP022360">
    <property type="protein sequence ID" value="BBU81089.1"/>
    <property type="molecule type" value="Genomic_DNA"/>
</dbReference>
<dbReference type="Proteomes" id="UP000467488">
    <property type="component" value="Chromosome"/>
</dbReference>
<name>A0A8S0FMW7_ECOLX</name>
<accession>A0A8S0FMW7</accession>
<dbReference type="AlphaFoldDB" id="A0A8S0FMW7"/>
<dbReference type="Gene3D" id="3.30.420.40">
    <property type="match status" value="2"/>
</dbReference>
<dbReference type="InterPro" id="IPR000600">
    <property type="entry name" value="ROK"/>
</dbReference>
<evidence type="ECO:0000313" key="2">
    <source>
        <dbReference type="Proteomes" id="UP000467488"/>
    </source>
</evidence>